<dbReference type="Proteomes" id="UP000295741">
    <property type="component" value="Unassembled WGS sequence"/>
</dbReference>
<proteinExistence type="inferred from homology"/>
<comment type="function">
    <text evidence="4">Removes the formyl group from the N-terminal Met of newly synthesized proteins. Requires at least a dipeptide for an efficient rate of reaction. N-terminal L-methionine is a prerequisite for activity but the enzyme has broad specificity at other positions.</text>
</comment>
<dbReference type="HAMAP" id="MF_00163">
    <property type="entry name" value="Pep_deformylase"/>
    <property type="match status" value="1"/>
</dbReference>
<feature type="binding site" evidence="4">
    <location>
        <position position="125"/>
    </location>
    <ligand>
        <name>Fe cation</name>
        <dbReference type="ChEBI" id="CHEBI:24875"/>
    </ligand>
</feature>
<dbReference type="InterPro" id="IPR036821">
    <property type="entry name" value="Peptide_deformylase_sf"/>
</dbReference>
<dbReference type="SUPFAM" id="SSF56420">
    <property type="entry name" value="Peptide deformylase"/>
    <property type="match status" value="1"/>
</dbReference>
<feature type="binding site" evidence="4">
    <location>
        <position position="171"/>
    </location>
    <ligand>
        <name>Fe cation</name>
        <dbReference type="ChEBI" id="CHEBI:24875"/>
    </ligand>
</feature>
<keyword evidence="2 4" id="KW-0479">Metal-binding</keyword>
<dbReference type="Pfam" id="PF01327">
    <property type="entry name" value="Pep_deformylase"/>
    <property type="match status" value="1"/>
</dbReference>
<dbReference type="GO" id="GO:0046872">
    <property type="term" value="F:metal ion binding"/>
    <property type="evidence" value="ECO:0007669"/>
    <property type="project" value="UniProtKB-KW"/>
</dbReference>
<dbReference type="PANTHER" id="PTHR10458">
    <property type="entry name" value="PEPTIDE DEFORMYLASE"/>
    <property type="match status" value="1"/>
</dbReference>
<sequence length="211" mass="24349">MGIARIRGIFVVYYITEQSMILPIVAYGAQVLRKKGAEITADYPGLTKLIEDMWETMYASNGVGLAAPQINKDIRLFVVDSMQIFEHQEAEDKGKYPDEPGIKRVFINARIKSLMGEEWSYNEGCLSIPNIREDVFRAAEVELEYMDEQFQPKTEIFKGITARVILHEYDHIEGKLFIDYLKPLRKKMLQGKLNDISKGKARVDYKMIFIK</sequence>
<keyword evidence="3 4" id="KW-0378">Hydrolase</keyword>
<comment type="similarity">
    <text evidence="1 4">Belongs to the polypeptide deformylase family.</text>
</comment>
<dbReference type="Gene3D" id="3.90.45.10">
    <property type="entry name" value="Peptide deformylase"/>
    <property type="match status" value="1"/>
</dbReference>
<dbReference type="CDD" id="cd00487">
    <property type="entry name" value="Pep_deformylase"/>
    <property type="match status" value="1"/>
</dbReference>
<dbReference type="EC" id="3.5.1.88" evidence="4"/>
<organism evidence="5 6">
    <name type="scientific">Sediminibacterium goheungense</name>
    <dbReference type="NCBI Taxonomy" id="1086393"/>
    <lineage>
        <taxon>Bacteria</taxon>
        <taxon>Pseudomonadati</taxon>
        <taxon>Bacteroidota</taxon>
        <taxon>Chitinophagia</taxon>
        <taxon>Chitinophagales</taxon>
        <taxon>Chitinophagaceae</taxon>
        <taxon>Sediminibacterium</taxon>
    </lineage>
</organism>
<name>A0A4V3C540_9BACT</name>
<feature type="active site" evidence="4">
    <location>
        <position position="168"/>
    </location>
</feature>
<accession>A0A4V3C540</accession>
<dbReference type="NCBIfam" id="NF001159">
    <property type="entry name" value="PRK00150.1-3"/>
    <property type="match status" value="1"/>
</dbReference>
<dbReference type="EMBL" id="SNWP01000010">
    <property type="protein sequence ID" value="TDO28408.1"/>
    <property type="molecule type" value="Genomic_DNA"/>
</dbReference>
<dbReference type="NCBIfam" id="TIGR00079">
    <property type="entry name" value="pept_deformyl"/>
    <property type="match status" value="1"/>
</dbReference>
<evidence type="ECO:0000313" key="6">
    <source>
        <dbReference type="Proteomes" id="UP000295741"/>
    </source>
</evidence>
<keyword evidence="4" id="KW-0648">Protein biosynthesis</keyword>
<dbReference type="PRINTS" id="PR01576">
    <property type="entry name" value="PDEFORMYLASE"/>
</dbReference>
<evidence type="ECO:0000256" key="4">
    <source>
        <dbReference type="HAMAP-Rule" id="MF_00163"/>
    </source>
</evidence>
<reference evidence="5 6" key="1">
    <citation type="submission" date="2019-03" db="EMBL/GenBank/DDBJ databases">
        <title>Genomic Encyclopedia of Archaeal and Bacterial Type Strains, Phase II (KMG-II): from individual species to whole genera.</title>
        <authorList>
            <person name="Goeker M."/>
        </authorList>
    </citation>
    <scope>NUCLEOTIDE SEQUENCE [LARGE SCALE GENOMIC DNA]</scope>
    <source>
        <strain evidence="5 6">DSM 28323</strain>
    </source>
</reference>
<dbReference type="PIRSF" id="PIRSF004749">
    <property type="entry name" value="Pep_def"/>
    <property type="match status" value="1"/>
</dbReference>
<gene>
    <name evidence="4" type="primary">def</name>
    <name evidence="5" type="ORF">BC659_0473</name>
</gene>
<evidence type="ECO:0000256" key="2">
    <source>
        <dbReference type="ARBA" id="ARBA00022723"/>
    </source>
</evidence>
<protein>
    <recommendedName>
        <fullName evidence="4">Peptide deformylase</fullName>
        <shortName evidence="4">PDF</shortName>
        <ecNumber evidence="4">3.5.1.88</ecNumber>
    </recommendedName>
    <alternativeName>
        <fullName evidence="4">Polypeptide deformylase</fullName>
    </alternativeName>
</protein>
<dbReference type="AlphaFoldDB" id="A0A4V3C540"/>
<feature type="binding site" evidence="4">
    <location>
        <position position="167"/>
    </location>
    <ligand>
        <name>Fe cation</name>
        <dbReference type="ChEBI" id="CHEBI:24875"/>
    </ligand>
</feature>
<dbReference type="GO" id="GO:0006412">
    <property type="term" value="P:translation"/>
    <property type="evidence" value="ECO:0007669"/>
    <property type="project" value="UniProtKB-UniRule"/>
</dbReference>
<comment type="caution">
    <text evidence="5">The sequence shown here is derived from an EMBL/GenBank/DDBJ whole genome shotgun (WGS) entry which is preliminary data.</text>
</comment>
<keyword evidence="6" id="KW-1185">Reference proteome</keyword>
<comment type="catalytic activity">
    <reaction evidence="4">
        <text>N-terminal N-formyl-L-methionyl-[peptide] + H2O = N-terminal L-methionyl-[peptide] + formate</text>
        <dbReference type="Rhea" id="RHEA:24420"/>
        <dbReference type="Rhea" id="RHEA-COMP:10639"/>
        <dbReference type="Rhea" id="RHEA-COMP:10640"/>
        <dbReference type="ChEBI" id="CHEBI:15377"/>
        <dbReference type="ChEBI" id="CHEBI:15740"/>
        <dbReference type="ChEBI" id="CHEBI:49298"/>
        <dbReference type="ChEBI" id="CHEBI:64731"/>
        <dbReference type="EC" id="3.5.1.88"/>
    </reaction>
</comment>
<evidence type="ECO:0000256" key="1">
    <source>
        <dbReference type="ARBA" id="ARBA00010759"/>
    </source>
</evidence>
<keyword evidence="4" id="KW-0408">Iron</keyword>
<dbReference type="InterPro" id="IPR023635">
    <property type="entry name" value="Peptide_deformylase"/>
</dbReference>
<dbReference type="GO" id="GO:0042586">
    <property type="term" value="F:peptide deformylase activity"/>
    <property type="evidence" value="ECO:0007669"/>
    <property type="project" value="UniProtKB-UniRule"/>
</dbReference>
<evidence type="ECO:0000256" key="3">
    <source>
        <dbReference type="ARBA" id="ARBA00022801"/>
    </source>
</evidence>
<comment type="cofactor">
    <cofactor evidence="4">
        <name>Fe(2+)</name>
        <dbReference type="ChEBI" id="CHEBI:29033"/>
    </cofactor>
    <text evidence="4">Binds 1 Fe(2+) ion.</text>
</comment>
<dbReference type="PANTHER" id="PTHR10458:SF22">
    <property type="entry name" value="PEPTIDE DEFORMYLASE"/>
    <property type="match status" value="1"/>
</dbReference>
<evidence type="ECO:0000313" key="5">
    <source>
        <dbReference type="EMBL" id="TDO28408.1"/>
    </source>
</evidence>